<keyword evidence="3" id="KW-0804">Transcription</keyword>
<dbReference type="Pfam" id="PF05132">
    <property type="entry name" value="RNA_pol_Rpc4"/>
    <property type="match status" value="1"/>
</dbReference>
<evidence type="ECO:0000256" key="5">
    <source>
        <dbReference type="SAM" id="MobiDB-lite"/>
    </source>
</evidence>
<dbReference type="Proteomes" id="UP000001357">
    <property type="component" value="Unassembled WGS sequence"/>
</dbReference>
<dbReference type="PANTHER" id="PTHR13408">
    <property type="entry name" value="DNA-DIRECTED RNA POLYMERASE III"/>
    <property type="match status" value="1"/>
</dbReference>
<comment type="subcellular location">
    <subcellularLocation>
        <location evidence="1">Nucleus</location>
    </subcellularLocation>
</comment>
<dbReference type="InterPro" id="IPR007811">
    <property type="entry name" value="RPC4"/>
</dbReference>
<dbReference type="eggNOG" id="KOG3122">
    <property type="taxonomic scope" value="Eukaryota"/>
</dbReference>
<dbReference type="Gene3D" id="3.60.10.10">
    <property type="entry name" value="Endonuclease/exonuclease/phosphatase"/>
    <property type="match status" value="1"/>
</dbReference>
<dbReference type="AlphaFoldDB" id="A9V6Z2"/>
<keyword evidence="7" id="KW-1185">Reference proteome</keyword>
<gene>
    <name evidence="6" type="ORF">MONBRDRAFT_28021</name>
</gene>
<organism evidence="6 7">
    <name type="scientific">Monosiga brevicollis</name>
    <name type="common">Choanoflagellate</name>
    <dbReference type="NCBI Taxonomy" id="81824"/>
    <lineage>
        <taxon>Eukaryota</taxon>
        <taxon>Choanoflagellata</taxon>
        <taxon>Craspedida</taxon>
        <taxon>Salpingoecidae</taxon>
        <taxon>Monosiga</taxon>
    </lineage>
</organism>
<accession>A9V6Z2</accession>
<dbReference type="InParanoid" id="A9V6Z2"/>
<dbReference type="GO" id="GO:0042797">
    <property type="term" value="P:tRNA transcription by RNA polymerase III"/>
    <property type="evidence" value="ECO:0000318"/>
    <property type="project" value="GO_Central"/>
</dbReference>
<evidence type="ECO:0000256" key="1">
    <source>
        <dbReference type="ARBA" id="ARBA00004123"/>
    </source>
</evidence>
<evidence type="ECO:0000256" key="4">
    <source>
        <dbReference type="ARBA" id="ARBA00023242"/>
    </source>
</evidence>
<feature type="compositionally biased region" description="Acidic residues" evidence="5">
    <location>
        <begin position="118"/>
        <end position="133"/>
    </location>
</feature>
<sequence length="601" mass="66495">MGDQGSAGGGGAPSMQPLVAVAVAVVQLAPPRGARPPSSVVLRNLRLKSPRPVQPQVTEVPQQVQMIANIPITKRQPEAVAAQLIVAEAVVAVAVVPTASPTRTMVSSQKVLRRGLEQEDGGDYESDSDIDEDAPAYGGSWLNETTAEQRPTFLPMHDKKLQKQVLPPGIVPDDDEDTVAADPAGSAPQHPCFGFVPRALASCRVFSRSSCASQDEESRLLFLQFPDMLPGLMINGQLGTLPEDVEPTGAERCANLRDLPAGIIGRLRIRRSGKMELVMGNVTFEVHEGTRASHLQELMMIDHDGGQPTAYNLGQVDRKFIVAPDVSTAFQRSVCSALRSAPCPYRIATPRALGSSAADSHRLRLITFNVLAPCHKRVGQGLRESAFASVSIQRQSDILSFLCNRYQPTALCLQEFWFDSSMHDLYREQLGQKFHRFMLKRPGRIHDGLLMALEAPRLQVISQRRIVHDYAYRVTLMLHLRFRPHTNPDTSDYIDFILCNTHLTYPARTEDHDLRLRHTRHLLTELDAFERECGLRRSLVVGDFNGNLSSASCRAMLEYVSLRSYLRVMMSCLALSVRGLPVVDSCVASLPIQPRVCFLLW</sequence>
<dbReference type="GO" id="GO:0005666">
    <property type="term" value="C:RNA polymerase III complex"/>
    <property type="evidence" value="ECO:0000318"/>
    <property type="project" value="GO_Central"/>
</dbReference>
<dbReference type="eggNOG" id="KOG2338">
    <property type="taxonomic scope" value="Eukaryota"/>
</dbReference>
<dbReference type="RefSeq" id="XP_001748466.1">
    <property type="nucleotide sequence ID" value="XM_001748414.1"/>
</dbReference>
<name>A9V6Z2_MONBE</name>
<evidence type="ECO:0000256" key="2">
    <source>
        <dbReference type="ARBA" id="ARBA00022478"/>
    </source>
</evidence>
<dbReference type="EMBL" id="CH991564">
    <property type="protein sequence ID" value="EDQ86630.1"/>
    <property type="molecule type" value="Genomic_DNA"/>
</dbReference>
<keyword evidence="4" id="KW-0539">Nucleus</keyword>
<evidence type="ECO:0000313" key="6">
    <source>
        <dbReference type="EMBL" id="EDQ86630.1"/>
    </source>
</evidence>
<feature type="region of interest" description="Disordered" evidence="5">
    <location>
        <begin position="113"/>
        <end position="133"/>
    </location>
</feature>
<evidence type="ECO:0008006" key="8">
    <source>
        <dbReference type="Google" id="ProtNLM"/>
    </source>
</evidence>
<dbReference type="KEGG" id="mbr:MONBRDRAFT_28021"/>
<dbReference type="GO" id="GO:0003677">
    <property type="term" value="F:DNA binding"/>
    <property type="evidence" value="ECO:0007669"/>
    <property type="project" value="InterPro"/>
</dbReference>
<proteinExistence type="predicted"/>
<dbReference type="SUPFAM" id="SSF56219">
    <property type="entry name" value="DNase I-like"/>
    <property type="match status" value="1"/>
</dbReference>
<dbReference type="PANTHER" id="PTHR13408:SF0">
    <property type="entry name" value="DNA-DIRECTED RNA POLYMERASE III SUBUNIT RPC4"/>
    <property type="match status" value="1"/>
</dbReference>
<protein>
    <recommendedName>
        <fullName evidence="8">Endonuclease/exonuclease/phosphatase domain-containing protein</fullName>
    </recommendedName>
</protein>
<evidence type="ECO:0000256" key="3">
    <source>
        <dbReference type="ARBA" id="ARBA00023163"/>
    </source>
</evidence>
<dbReference type="InterPro" id="IPR036691">
    <property type="entry name" value="Endo/exonu/phosph_ase_sf"/>
</dbReference>
<reference evidence="6 7" key="1">
    <citation type="journal article" date="2008" name="Nature">
        <title>The genome of the choanoflagellate Monosiga brevicollis and the origin of metazoans.</title>
        <authorList>
            <consortium name="JGI Sequencing"/>
            <person name="King N."/>
            <person name="Westbrook M.J."/>
            <person name="Young S.L."/>
            <person name="Kuo A."/>
            <person name="Abedin M."/>
            <person name="Chapman J."/>
            <person name="Fairclough S."/>
            <person name="Hellsten U."/>
            <person name="Isogai Y."/>
            <person name="Letunic I."/>
            <person name="Marr M."/>
            <person name="Pincus D."/>
            <person name="Putnam N."/>
            <person name="Rokas A."/>
            <person name="Wright K.J."/>
            <person name="Zuzow R."/>
            <person name="Dirks W."/>
            <person name="Good M."/>
            <person name="Goodstein D."/>
            <person name="Lemons D."/>
            <person name="Li W."/>
            <person name="Lyons J.B."/>
            <person name="Morris A."/>
            <person name="Nichols S."/>
            <person name="Richter D.J."/>
            <person name="Salamov A."/>
            <person name="Bork P."/>
            <person name="Lim W.A."/>
            <person name="Manning G."/>
            <person name="Miller W.T."/>
            <person name="McGinnis W."/>
            <person name="Shapiro H."/>
            <person name="Tjian R."/>
            <person name="Grigoriev I.V."/>
            <person name="Rokhsar D."/>
        </authorList>
    </citation>
    <scope>NUCLEOTIDE SEQUENCE [LARGE SCALE GENOMIC DNA]</scope>
    <source>
        <strain evidence="7">MX1 / ATCC 50154</strain>
    </source>
</reference>
<dbReference type="GeneID" id="5893720"/>
<keyword evidence="2" id="KW-0240">DNA-directed RNA polymerase</keyword>
<dbReference type="STRING" id="81824.A9V6Z2"/>
<evidence type="ECO:0000313" key="7">
    <source>
        <dbReference type="Proteomes" id="UP000001357"/>
    </source>
</evidence>